<evidence type="ECO:0000313" key="6">
    <source>
        <dbReference type="EMBL" id="OGC82478.1"/>
    </source>
</evidence>
<gene>
    <name evidence="6" type="ORF">A2V81_00255</name>
</gene>
<dbReference type="AlphaFoldDB" id="A0A1F4XLH9"/>
<dbReference type="Gene3D" id="1.10.40.30">
    <property type="entry name" value="Fumarase/aspartase (C-terminal domain)"/>
    <property type="match status" value="1"/>
</dbReference>
<dbReference type="InterPro" id="IPR024083">
    <property type="entry name" value="Fumarase/histidase_N"/>
</dbReference>
<feature type="domain" description="Adenylosuccinate lyase PurB C-terminal" evidence="5">
    <location>
        <begin position="347"/>
        <end position="461"/>
    </location>
</feature>
<accession>A0A1F4XLH9</accession>
<proteinExistence type="predicted"/>
<organism evidence="6 7">
    <name type="scientific">Candidatus Abawacabacteria bacterium RBG_16_42_10</name>
    <dbReference type="NCBI Taxonomy" id="1817814"/>
    <lineage>
        <taxon>Bacteria</taxon>
        <taxon>Candidatus Abawacaibacteriota</taxon>
    </lineage>
</organism>
<feature type="domain" description="Fumarate lyase N-terminal" evidence="4">
    <location>
        <begin position="32"/>
        <end position="329"/>
    </location>
</feature>
<keyword evidence="6" id="KW-0456">Lyase</keyword>
<comment type="pathway">
    <text evidence="2">Purine metabolism; AMP biosynthesis via de novo pathway; AMP from IMP: step 2/2.</text>
</comment>
<dbReference type="Pfam" id="PF00206">
    <property type="entry name" value="Lyase_1"/>
    <property type="match status" value="1"/>
</dbReference>
<dbReference type="NCBIfam" id="NF006764">
    <property type="entry name" value="PRK09285.1"/>
    <property type="match status" value="1"/>
</dbReference>
<dbReference type="EMBL" id="MEWR01000006">
    <property type="protein sequence ID" value="OGC82478.1"/>
    <property type="molecule type" value="Genomic_DNA"/>
</dbReference>
<dbReference type="Proteomes" id="UP000177614">
    <property type="component" value="Unassembled WGS sequence"/>
</dbReference>
<protein>
    <submittedName>
        <fullName evidence="6">Adenylosuccinate lyase</fullName>
    </submittedName>
</protein>
<evidence type="ECO:0000313" key="7">
    <source>
        <dbReference type="Proteomes" id="UP000177614"/>
    </source>
</evidence>
<dbReference type="PRINTS" id="PR00149">
    <property type="entry name" value="FUMRATELYASE"/>
</dbReference>
<evidence type="ECO:0000256" key="3">
    <source>
        <dbReference type="ARBA" id="ARBA00022755"/>
    </source>
</evidence>
<comment type="pathway">
    <text evidence="1">Purine metabolism; IMP biosynthesis via de novo pathway; 5-amino-1-(5-phospho-D-ribosyl)imidazole-4-carboxamide from 5-amino-1-(5-phospho-D-ribosyl)imidazole-4-carboxylate: step 2/2.</text>
</comment>
<dbReference type="Gene3D" id="1.20.200.10">
    <property type="entry name" value="Fumarase/aspartase (Central domain)"/>
    <property type="match status" value="1"/>
</dbReference>
<dbReference type="GO" id="GO:0004018">
    <property type="term" value="F:N6-(1,2-dicarboxyethyl)AMP AMP-lyase (fumarate-forming) activity"/>
    <property type="evidence" value="ECO:0007669"/>
    <property type="project" value="InterPro"/>
</dbReference>
<dbReference type="PANTHER" id="PTHR43411:SF1">
    <property type="entry name" value="ADENYLOSUCCINATE LYASE"/>
    <property type="match status" value="1"/>
</dbReference>
<reference evidence="6 7" key="1">
    <citation type="journal article" date="2016" name="Nat. Commun.">
        <title>Thousands of microbial genomes shed light on interconnected biogeochemical processes in an aquifer system.</title>
        <authorList>
            <person name="Anantharaman K."/>
            <person name="Brown C.T."/>
            <person name="Hug L.A."/>
            <person name="Sharon I."/>
            <person name="Castelle C.J."/>
            <person name="Probst A.J."/>
            <person name="Thomas B.C."/>
            <person name="Singh A."/>
            <person name="Wilkins M.J."/>
            <person name="Karaoz U."/>
            <person name="Brodie E.L."/>
            <person name="Williams K.H."/>
            <person name="Hubbard S.S."/>
            <person name="Banfield J.F."/>
        </authorList>
    </citation>
    <scope>NUCLEOTIDE SEQUENCE [LARGE SCALE GENOMIC DNA]</scope>
</reference>
<dbReference type="SUPFAM" id="SSF48557">
    <property type="entry name" value="L-aspartase-like"/>
    <property type="match status" value="1"/>
</dbReference>
<evidence type="ECO:0000256" key="2">
    <source>
        <dbReference type="ARBA" id="ARBA00004734"/>
    </source>
</evidence>
<dbReference type="InterPro" id="IPR013539">
    <property type="entry name" value="PurB_C"/>
</dbReference>
<evidence type="ECO:0000259" key="5">
    <source>
        <dbReference type="Pfam" id="PF08328"/>
    </source>
</evidence>
<dbReference type="Pfam" id="PF08328">
    <property type="entry name" value="ASL_C"/>
    <property type="match status" value="1"/>
</dbReference>
<dbReference type="GO" id="GO:0006188">
    <property type="term" value="P:IMP biosynthetic process"/>
    <property type="evidence" value="ECO:0007669"/>
    <property type="project" value="InterPro"/>
</dbReference>
<comment type="caution">
    <text evidence="6">The sequence shown here is derived from an EMBL/GenBank/DDBJ whole genome shotgun (WGS) entry which is preliminary data.</text>
</comment>
<keyword evidence="3" id="KW-0658">Purine biosynthesis</keyword>
<dbReference type="InterPro" id="IPR008948">
    <property type="entry name" value="L-Aspartase-like"/>
</dbReference>
<dbReference type="InterPro" id="IPR022761">
    <property type="entry name" value="Fumarate_lyase_N"/>
</dbReference>
<dbReference type="InterPro" id="IPR000362">
    <property type="entry name" value="Fumarate_lyase_fam"/>
</dbReference>
<dbReference type="Gene3D" id="1.10.275.10">
    <property type="entry name" value="Fumarase/aspartase (N-terminal domain)"/>
    <property type="match status" value="1"/>
</dbReference>
<evidence type="ECO:0000256" key="1">
    <source>
        <dbReference type="ARBA" id="ARBA00004706"/>
    </source>
</evidence>
<evidence type="ECO:0000259" key="4">
    <source>
        <dbReference type="Pfam" id="PF00206"/>
    </source>
</evidence>
<name>A0A1F4XLH9_9BACT</name>
<dbReference type="PANTHER" id="PTHR43411">
    <property type="entry name" value="ADENYLOSUCCINATE LYASE"/>
    <property type="match status" value="1"/>
</dbReference>
<sequence>MRPEESSVSIEEVKNEFVELNELTALSPVDGRYAEKTKVLRPYFSEFALIKGRVEIEIEYLIAISEKGLVRKFTEEELVLLRNVYLRFKQNDARKVKQVETTTRHDVKSIEYFLKDKLKGTSVEDVLGMVHFALTSEDVTNLAQNMAIQRAKNEVLVPAGWKMVHALIDRAEEWKEIPMLSRTHGREAPATSLGKEVALPGHRLAKKLHRLNTANFHLIGKMTGVVGNLHDHKAAAPNIDWQQFSIEFVESLGLEPQLFTTQIEPHDRWAELLHLIGEIMDIVEITDQNLWACLSHDYFFLRPRKGQIGSSVMPHKGRNPIDLENSEGNAIIASALCKKMAEKLPQSRFQRHLSDSTIARNFGVTFAYALLALENAASDIRDLEPKTDAIKADLEHRWSVITSGIQTRLRLLGVANPYELFDALAKEGPITKDRLHGFVDALDISLEEKNRFKSWTPENYLGDAVELTEQMCREARMLDQK</sequence>
<dbReference type="InterPro" id="IPR047136">
    <property type="entry name" value="PurB_bact"/>
</dbReference>
<dbReference type="STRING" id="1817814.A2V81_00255"/>